<dbReference type="GO" id="GO:0020037">
    <property type="term" value="F:heme binding"/>
    <property type="evidence" value="ECO:0007669"/>
    <property type="project" value="InterPro"/>
</dbReference>
<organism evidence="2 3">
    <name type="scientific">Candidatus Rothia avistercoris</name>
    <dbReference type="NCBI Taxonomy" id="2840479"/>
    <lineage>
        <taxon>Bacteria</taxon>
        <taxon>Bacillati</taxon>
        <taxon>Actinomycetota</taxon>
        <taxon>Actinomycetes</taxon>
        <taxon>Micrococcales</taxon>
        <taxon>Micrococcaceae</taxon>
        <taxon>Rothia</taxon>
    </lineage>
</organism>
<evidence type="ECO:0000313" key="3">
    <source>
        <dbReference type="Proteomes" id="UP000823908"/>
    </source>
</evidence>
<dbReference type="GO" id="GO:0016705">
    <property type="term" value="F:oxidoreductase activity, acting on paired donors, with incorporation or reduction of molecular oxygen"/>
    <property type="evidence" value="ECO:0007669"/>
    <property type="project" value="InterPro"/>
</dbReference>
<reference evidence="2" key="1">
    <citation type="journal article" date="2021" name="PeerJ">
        <title>Extensive microbial diversity within the chicken gut microbiome revealed by metagenomics and culture.</title>
        <authorList>
            <person name="Gilroy R."/>
            <person name="Ravi A."/>
            <person name="Getino M."/>
            <person name="Pursley I."/>
            <person name="Horton D.L."/>
            <person name="Alikhan N.F."/>
            <person name="Baker D."/>
            <person name="Gharbi K."/>
            <person name="Hall N."/>
            <person name="Watson M."/>
            <person name="Adriaenssens E.M."/>
            <person name="Foster-Nyarko E."/>
            <person name="Jarju S."/>
            <person name="Secka A."/>
            <person name="Antonio M."/>
            <person name="Oren A."/>
            <person name="Chaudhuri R.R."/>
            <person name="La Ragione R."/>
            <person name="Hildebrand F."/>
            <person name="Pallen M.J."/>
        </authorList>
    </citation>
    <scope>NUCLEOTIDE SEQUENCE</scope>
    <source>
        <strain evidence="2">ChiHjej10B9-4811</strain>
    </source>
</reference>
<evidence type="ECO:0000313" key="2">
    <source>
        <dbReference type="EMBL" id="HJD51706.1"/>
    </source>
</evidence>
<proteinExistence type="inferred from homology"/>
<comment type="caution">
    <text evidence="2">The sequence shown here is derived from an EMBL/GenBank/DDBJ whole genome shotgun (WGS) entry which is preliminary data.</text>
</comment>
<dbReference type="GO" id="GO:0005506">
    <property type="term" value="F:iron ion binding"/>
    <property type="evidence" value="ECO:0007669"/>
    <property type="project" value="InterPro"/>
</dbReference>
<dbReference type="InterPro" id="IPR017972">
    <property type="entry name" value="Cyt_P450_CS"/>
</dbReference>
<dbReference type="AlphaFoldDB" id="A0A9D2UG24"/>
<dbReference type="EMBL" id="DWUS01000174">
    <property type="protein sequence ID" value="HJD51706.1"/>
    <property type="molecule type" value="Genomic_DNA"/>
</dbReference>
<dbReference type="Gene3D" id="1.10.630.10">
    <property type="entry name" value="Cytochrome P450"/>
    <property type="match status" value="1"/>
</dbReference>
<dbReference type="InterPro" id="IPR036396">
    <property type="entry name" value="Cyt_P450_sf"/>
</dbReference>
<dbReference type="Proteomes" id="UP000823908">
    <property type="component" value="Unassembled WGS sequence"/>
</dbReference>
<gene>
    <name evidence="2" type="ORF">H9908_07570</name>
</gene>
<sequence length="398" mass="43957">MSAPLEHSQPEPIWDMSLPTNGQKLVSRAELLQGYWPVAGENPYLLVGGSEAIRQVMGDTETFAPDNALTAVTPLEPASLRILLSYGFSLPEVLASAKGQLHRSVRKVVTSFFTPQKVRAQEEGVRARMRAVLADRASGAGQLPVFHLLPVALMQELTGVPRQDYLAQGLDEAELARYSLDSLELFWGWVEPERQQELAHRAGEFHRKLSALVAGCAERPDTLFGALASQKIESKRIVSLAYFLAIAGQYTTCLLMNSILHAGVTGQWGITLGQCADFSRAQELVRAVLQAESSVPTWRRVATADSSVGGCPVHAGQEVLLEVSGPQSDDYRMAFGWGAHRCLGALLAESECTWMLHELACWLEHEKLSLHLAEEPRWLDLLSYRAPLELKFEVRNEF</sequence>
<evidence type="ECO:0000256" key="1">
    <source>
        <dbReference type="ARBA" id="ARBA00010617"/>
    </source>
</evidence>
<name>A0A9D2UG24_9MICC</name>
<dbReference type="PROSITE" id="PS00086">
    <property type="entry name" value="CYTOCHROME_P450"/>
    <property type="match status" value="1"/>
</dbReference>
<protein>
    <submittedName>
        <fullName evidence="2">Cytochrome P450</fullName>
    </submittedName>
</protein>
<dbReference type="GO" id="GO:0004497">
    <property type="term" value="F:monooxygenase activity"/>
    <property type="evidence" value="ECO:0007669"/>
    <property type="project" value="InterPro"/>
</dbReference>
<accession>A0A9D2UG24</accession>
<reference evidence="2" key="2">
    <citation type="submission" date="2021-04" db="EMBL/GenBank/DDBJ databases">
        <authorList>
            <person name="Gilroy R."/>
        </authorList>
    </citation>
    <scope>NUCLEOTIDE SEQUENCE</scope>
    <source>
        <strain evidence="2">ChiHjej10B9-4811</strain>
    </source>
</reference>
<dbReference type="PANTHER" id="PTHR46696">
    <property type="entry name" value="P450, PUTATIVE (EUROFUNG)-RELATED"/>
    <property type="match status" value="1"/>
</dbReference>
<comment type="similarity">
    <text evidence="1">Belongs to the cytochrome P450 family.</text>
</comment>
<dbReference type="SUPFAM" id="SSF48264">
    <property type="entry name" value="Cytochrome P450"/>
    <property type="match status" value="1"/>
</dbReference>
<dbReference type="PANTHER" id="PTHR46696:SF1">
    <property type="entry name" value="CYTOCHROME P450 YJIB-RELATED"/>
    <property type="match status" value="1"/>
</dbReference>